<accession>A0AAX3UC58</accession>
<reference evidence="2" key="2">
    <citation type="journal article" date="2022" name="Food Funct.">
        <title>Lactobacillus kefiranofaciens ZW18 from Kefir enhances the anti-tumor effect of anti-programmed cell death 1 (PD-1) immunotherapy by modulating the gut microbiota.</title>
        <authorList>
            <person name="Zhao J."/>
            <person name="Wang Y."/>
            <person name="Wang J."/>
            <person name="Lv M."/>
            <person name="Zhou C."/>
            <person name="Jia L."/>
            <person name="Geng W."/>
        </authorList>
    </citation>
    <scope>NUCLEOTIDE SEQUENCE</scope>
    <source>
        <strain evidence="2">ZW18</strain>
    </source>
</reference>
<evidence type="ECO:0000313" key="1">
    <source>
        <dbReference type="EMBL" id="SDA54090.1"/>
    </source>
</evidence>
<dbReference type="RefSeq" id="WP_013855058.1">
    <property type="nucleotide sequence ID" value="NZ_CP123735.1"/>
</dbReference>
<dbReference type="Proteomes" id="UP001242513">
    <property type="component" value="Chromosome"/>
</dbReference>
<dbReference type="AlphaFoldDB" id="A0AAX3UC58"/>
<evidence type="ECO:0000313" key="3">
    <source>
        <dbReference type="Proteomes" id="UP000181860"/>
    </source>
</evidence>
<proteinExistence type="predicted"/>
<evidence type="ECO:0000313" key="2">
    <source>
        <dbReference type="EMBL" id="WGO85268.1"/>
    </source>
</evidence>
<dbReference type="EMBL" id="CP123735">
    <property type="protein sequence ID" value="WGO85268.1"/>
    <property type="molecule type" value="Genomic_DNA"/>
</dbReference>
<dbReference type="EMBL" id="FMXC01000011">
    <property type="protein sequence ID" value="SDA54090.1"/>
    <property type="molecule type" value="Genomic_DNA"/>
</dbReference>
<protein>
    <submittedName>
        <fullName evidence="1">Glucitol operon activator protein (GutM)</fullName>
    </submittedName>
    <submittedName>
        <fullName evidence="2">Transcriptional regulator GutM</fullName>
    </submittedName>
</protein>
<dbReference type="Pfam" id="PF06923">
    <property type="entry name" value="GutM"/>
    <property type="match status" value="1"/>
</dbReference>
<dbReference type="PIRSF" id="PIRSF011474">
    <property type="entry name" value="Glucitol_operon_activator"/>
    <property type="match status" value="1"/>
</dbReference>
<dbReference type="InterPro" id="IPR009693">
    <property type="entry name" value="Glucitol_operon_activator"/>
</dbReference>
<sequence>MNIWFISILIGLVFLLQSILGFLQLQNFVKVFRRMSKNGKVLIGKNPKKIHAGSLLLLNIDQDAYIQNASLMKGVTVFARFKRFKKLENKSLPILASSYYELQQFDPLTRECILNAYRNFINYRTGKMSQADWDKNNNFFSLPVFSMWKDMAIIGFNKFSNKVKTLVKKA</sequence>
<reference evidence="1 3" key="1">
    <citation type="submission" date="2016-10" db="EMBL/GenBank/DDBJ databases">
        <authorList>
            <person name="Varghese N."/>
            <person name="Submissions S."/>
        </authorList>
    </citation>
    <scope>NUCLEOTIDE SEQUENCE [LARGE SCALE GENOMIC DNA]</scope>
    <source>
        <strain evidence="1 3">ATCC 43761</strain>
    </source>
</reference>
<reference evidence="2" key="3">
    <citation type="submission" date="2023-04" db="EMBL/GenBank/DDBJ databases">
        <authorList>
            <person name="Wang Y."/>
        </authorList>
    </citation>
    <scope>NUCLEOTIDE SEQUENCE</scope>
    <source>
        <strain evidence="2">ZW18</strain>
    </source>
</reference>
<organism evidence="2 4">
    <name type="scientific">Lactobacillus kefiranofaciens</name>
    <dbReference type="NCBI Taxonomy" id="267818"/>
    <lineage>
        <taxon>Bacteria</taxon>
        <taxon>Bacillati</taxon>
        <taxon>Bacillota</taxon>
        <taxon>Bacilli</taxon>
        <taxon>Lactobacillales</taxon>
        <taxon>Lactobacillaceae</taxon>
        <taxon>Lactobacillus</taxon>
    </lineage>
</organism>
<name>A0AAX3UC58_9LACO</name>
<keyword evidence="3" id="KW-1185">Reference proteome</keyword>
<dbReference type="Proteomes" id="UP000181860">
    <property type="component" value="Unassembled WGS sequence"/>
</dbReference>
<evidence type="ECO:0000313" key="4">
    <source>
        <dbReference type="Proteomes" id="UP001242513"/>
    </source>
</evidence>
<gene>
    <name evidence="2" type="ORF">QEJ78_07690</name>
    <name evidence="1" type="ORF">SAMN02983011_01230</name>
</gene>